<organism evidence="3 4">
    <name type="scientific">Robertkochia marina</name>
    <dbReference type="NCBI Taxonomy" id="1227945"/>
    <lineage>
        <taxon>Bacteria</taxon>
        <taxon>Pseudomonadati</taxon>
        <taxon>Bacteroidota</taxon>
        <taxon>Flavobacteriia</taxon>
        <taxon>Flavobacteriales</taxon>
        <taxon>Flavobacteriaceae</taxon>
        <taxon>Robertkochia</taxon>
    </lineage>
</organism>
<feature type="chain" id="PRO_5020897420" description="DUF6089 domain-containing protein" evidence="1">
    <location>
        <begin position="19"/>
        <end position="229"/>
    </location>
</feature>
<feature type="signal peptide" evidence="1">
    <location>
        <begin position="1"/>
        <end position="18"/>
    </location>
</feature>
<dbReference type="RefSeq" id="WP_136334438.1">
    <property type="nucleotide sequence ID" value="NZ_QXMP01000004.1"/>
</dbReference>
<dbReference type="OrthoDB" id="654178at2"/>
<evidence type="ECO:0000256" key="1">
    <source>
        <dbReference type="SAM" id="SignalP"/>
    </source>
</evidence>
<name>A0A4V3UYA5_9FLAO</name>
<keyword evidence="1" id="KW-0732">Signal</keyword>
<dbReference type="Proteomes" id="UP000305939">
    <property type="component" value="Unassembled WGS sequence"/>
</dbReference>
<evidence type="ECO:0000259" key="2">
    <source>
        <dbReference type="Pfam" id="PF19573"/>
    </source>
</evidence>
<dbReference type="Pfam" id="PF19573">
    <property type="entry name" value="DUF6089"/>
    <property type="match status" value="1"/>
</dbReference>
<dbReference type="EMBL" id="SSMC01000001">
    <property type="protein sequence ID" value="THD68948.1"/>
    <property type="molecule type" value="Genomic_DNA"/>
</dbReference>
<feature type="domain" description="DUF6089" evidence="2">
    <location>
        <begin position="3"/>
        <end position="226"/>
    </location>
</feature>
<comment type="caution">
    <text evidence="3">The sequence shown here is derived from an EMBL/GenBank/DDBJ whole genome shotgun (WGS) entry which is preliminary data.</text>
</comment>
<protein>
    <recommendedName>
        <fullName evidence="2">DUF6089 domain-containing protein</fullName>
    </recommendedName>
</protein>
<dbReference type="InterPro" id="IPR045743">
    <property type="entry name" value="DUF6089"/>
</dbReference>
<gene>
    <name evidence="3" type="ORF">E7Z59_01040</name>
</gene>
<keyword evidence="4" id="KW-1185">Reference proteome</keyword>
<dbReference type="Gene3D" id="2.40.160.20">
    <property type="match status" value="1"/>
</dbReference>
<proteinExistence type="predicted"/>
<accession>A0A4V3UYA5</accession>
<dbReference type="AlphaFoldDB" id="A0A4V3UYA5"/>
<evidence type="ECO:0000313" key="3">
    <source>
        <dbReference type="EMBL" id="THD68948.1"/>
    </source>
</evidence>
<reference evidence="3 4" key="1">
    <citation type="submission" date="2019-04" db="EMBL/GenBank/DDBJ databases">
        <title>Draft genome sequence of Robertkochia marina CC-AMO-30D.</title>
        <authorList>
            <person name="Hameed A."/>
            <person name="Lin S.-Y."/>
            <person name="Shahina M."/>
            <person name="Lai W.-A."/>
            <person name="Young C.-C."/>
        </authorList>
    </citation>
    <scope>NUCLEOTIDE SEQUENCE [LARGE SCALE GENOMIC DNA]</scope>
    <source>
        <strain evidence="3 4">CC-AMO-30D</strain>
    </source>
</reference>
<evidence type="ECO:0000313" key="4">
    <source>
        <dbReference type="Proteomes" id="UP000305939"/>
    </source>
</evidence>
<sequence>MRTYLFAILLCSIGLANAQTYEVGAFLGGSNYIGDVGSEAYINPNQLAIGGLGKWNLSSRYSYRVSLIYSELVGDDAQSSSNARKARGLSFSNKMLEVSAGMEFNFTEFDLHDFSKPFTPYLYGGVSVLMHDNLYYDSASNVAQADGNKNAIAIPMAVGAKGKIGQHWVLGAEVGARYAITDNLDGSNPTAQISDAQRFGNVYSDDWYVFTGITLTYTFIRKPCYVCFD</sequence>
<dbReference type="SUPFAM" id="SSF56925">
    <property type="entry name" value="OMPA-like"/>
    <property type="match status" value="1"/>
</dbReference>
<dbReference type="InterPro" id="IPR011250">
    <property type="entry name" value="OMP/PagP_B-barrel"/>
</dbReference>